<dbReference type="Gene3D" id="3.40.50.2000">
    <property type="entry name" value="Glycogen Phosphorylase B"/>
    <property type="match status" value="2"/>
</dbReference>
<dbReference type="EC" id="2.4.-.-" evidence="3"/>
<evidence type="ECO:0000313" key="4">
    <source>
        <dbReference type="Proteomes" id="UP001597387"/>
    </source>
</evidence>
<dbReference type="SUPFAM" id="SSF53448">
    <property type="entry name" value="Nucleotide-diphospho-sugar transferases"/>
    <property type="match status" value="1"/>
</dbReference>
<dbReference type="InterPro" id="IPR028098">
    <property type="entry name" value="Glyco_trans_4-like_N"/>
</dbReference>
<feature type="domain" description="Glycosyltransferase 2-like" evidence="1">
    <location>
        <begin position="432"/>
        <end position="574"/>
    </location>
</feature>
<feature type="domain" description="Glycosyltransferase subfamily 4-like N-terminal" evidence="2">
    <location>
        <begin position="13"/>
        <end position="220"/>
    </location>
</feature>
<dbReference type="GO" id="GO:0016757">
    <property type="term" value="F:glycosyltransferase activity"/>
    <property type="evidence" value="ECO:0007669"/>
    <property type="project" value="UniProtKB-KW"/>
</dbReference>
<dbReference type="Pfam" id="PF13439">
    <property type="entry name" value="Glyco_transf_4"/>
    <property type="match status" value="1"/>
</dbReference>
<dbReference type="SUPFAM" id="SSF53756">
    <property type="entry name" value="UDP-Glycosyltransferase/glycogen phosphorylase"/>
    <property type="match status" value="1"/>
</dbReference>
<proteinExistence type="predicted"/>
<keyword evidence="3" id="KW-0328">Glycosyltransferase</keyword>
<dbReference type="Proteomes" id="UP001597387">
    <property type="component" value="Unassembled WGS sequence"/>
</dbReference>
<keyword evidence="3" id="KW-0808">Transferase</keyword>
<dbReference type="InterPro" id="IPR050194">
    <property type="entry name" value="Glycosyltransferase_grp1"/>
</dbReference>
<dbReference type="Gene3D" id="3.90.550.10">
    <property type="entry name" value="Spore Coat Polysaccharide Biosynthesis Protein SpsA, Chain A"/>
    <property type="match status" value="1"/>
</dbReference>
<evidence type="ECO:0000313" key="3">
    <source>
        <dbReference type="EMBL" id="MFD2161836.1"/>
    </source>
</evidence>
<gene>
    <name evidence="3" type="ORF">ACFSJU_05485</name>
</gene>
<keyword evidence="4" id="KW-1185">Reference proteome</keyword>
<dbReference type="Pfam" id="PF00535">
    <property type="entry name" value="Glycos_transf_2"/>
    <property type="match status" value="1"/>
</dbReference>
<name>A0ABW4ZJU2_9SPHI</name>
<dbReference type="RefSeq" id="WP_369414767.1">
    <property type="nucleotide sequence ID" value="NZ_JAFMZO010000001.1"/>
</dbReference>
<dbReference type="EMBL" id="JBHUHZ010000001">
    <property type="protein sequence ID" value="MFD2161836.1"/>
    <property type="molecule type" value="Genomic_DNA"/>
</dbReference>
<dbReference type="PANTHER" id="PTHR45947">
    <property type="entry name" value="SULFOQUINOVOSYL TRANSFERASE SQD2"/>
    <property type="match status" value="1"/>
</dbReference>
<dbReference type="PANTHER" id="PTHR45947:SF3">
    <property type="entry name" value="SULFOQUINOVOSYL TRANSFERASE SQD2"/>
    <property type="match status" value="1"/>
</dbReference>
<evidence type="ECO:0000259" key="2">
    <source>
        <dbReference type="Pfam" id="PF13439"/>
    </source>
</evidence>
<accession>A0ABW4ZJU2</accession>
<dbReference type="InterPro" id="IPR001173">
    <property type="entry name" value="Glyco_trans_2-like"/>
</dbReference>
<dbReference type="CDD" id="cd06433">
    <property type="entry name" value="GT_2_WfgS_like"/>
    <property type="match status" value="1"/>
</dbReference>
<evidence type="ECO:0000259" key="1">
    <source>
        <dbReference type="Pfam" id="PF00535"/>
    </source>
</evidence>
<sequence>MKVVHLNTYDGNGGAGRACLRLDKALSQQGVQSEVWANYKFGNNPQIKNFSEGIVNRALTTFGILFERFVSSAFAKKLKIPFSVPLWGRDISNHPALLKADIIHIHWVNHGFLRPRDLAKLAKLNKPIVWTFHDSNAFTGGCHVRYSCNHFENECGNCPLLKKSHANDLSHKIWLAKNKVYEQLKFSVVAPSKWMGTSVHRSKLLGTSDVHVIPNTLETDVFFPSSKSSSKEYLGLNADKFIMLSGFMPSRKDLHKGTPFLIEALEILIARNLIDPDKAELIVFGNRDEKNVPDFPFKTTFLGTISNDEKLAVCYSAADVFLTPSLEDNLPNTVMESLACGTPVVAFTTGGIPDMVKHQENGYLASYKSADDFANGIAWIFNHTEPKELELAARQTVVEKFSEQVIADQHISLYKELLNQGENPSLKNPSLSVITVVYNNVKDIQRTILSVLNQTYPFIEYIIIDGGSTDGTLEVIRKYESRIAKLISERDNGIYDAMNKGLALATGDYVLFMNSGDEIFDESTVEAVFASGKNADIYYGETEMYNENWRSLGQRRHKAPETLSLSSFKYGMSVSHQAIYIRRAITSVYNTNYKLSADIEWILNALRRSKKVVNTKQYVAKYLVGGMSKKKHRQSLKERFEIFSKYYGVVPNLFNHFIISIRLVSYYLKNRRTND</sequence>
<dbReference type="Pfam" id="PF13692">
    <property type="entry name" value="Glyco_trans_1_4"/>
    <property type="match status" value="1"/>
</dbReference>
<protein>
    <submittedName>
        <fullName evidence="3">Glycosyltransferase</fullName>
        <ecNumber evidence="3">2.4.-.-</ecNumber>
    </submittedName>
</protein>
<dbReference type="InterPro" id="IPR029044">
    <property type="entry name" value="Nucleotide-diphossugar_trans"/>
</dbReference>
<organism evidence="3 4">
    <name type="scientific">Paradesertivirga mongoliensis</name>
    <dbReference type="NCBI Taxonomy" id="2100740"/>
    <lineage>
        <taxon>Bacteria</taxon>
        <taxon>Pseudomonadati</taxon>
        <taxon>Bacteroidota</taxon>
        <taxon>Sphingobacteriia</taxon>
        <taxon>Sphingobacteriales</taxon>
        <taxon>Sphingobacteriaceae</taxon>
        <taxon>Paradesertivirga</taxon>
    </lineage>
</organism>
<comment type="caution">
    <text evidence="3">The sequence shown here is derived from an EMBL/GenBank/DDBJ whole genome shotgun (WGS) entry which is preliminary data.</text>
</comment>
<reference evidence="4" key="1">
    <citation type="journal article" date="2019" name="Int. J. Syst. Evol. Microbiol.">
        <title>The Global Catalogue of Microorganisms (GCM) 10K type strain sequencing project: providing services to taxonomists for standard genome sequencing and annotation.</title>
        <authorList>
            <consortium name="The Broad Institute Genomics Platform"/>
            <consortium name="The Broad Institute Genome Sequencing Center for Infectious Disease"/>
            <person name="Wu L."/>
            <person name="Ma J."/>
        </authorList>
    </citation>
    <scope>NUCLEOTIDE SEQUENCE [LARGE SCALE GENOMIC DNA]</scope>
    <source>
        <strain evidence="4">KCTC 42217</strain>
    </source>
</reference>